<organism evidence="1 2">
    <name type="scientific">Hyalomma asiaticum</name>
    <name type="common">Tick</name>
    <dbReference type="NCBI Taxonomy" id="266040"/>
    <lineage>
        <taxon>Eukaryota</taxon>
        <taxon>Metazoa</taxon>
        <taxon>Ecdysozoa</taxon>
        <taxon>Arthropoda</taxon>
        <taxon>Chelicerata</taxon>
        <taxon>Arachnida</taxon>
        <taxon>Acari</taxon>
        <taxon>Parasitiformes</taxon>
        <taxon>Ixodida</taxon>
        <taxon>Ixodoidea</taxon>
        <taxon>Ixodidae</taxon>
        <taxon>Hyalomminae</taxon>
        <taxon>Hyalomma</taxon>
    </lineage>
</organism>
<protein>
    <submittedName>
        <fullName evidence="1">Uncharacterized protein</fullName>
    </submittedName>
</protein>
<gene>
    <name evidence="1" type="ORF">HPB50_004245</name>
</gene>
<dbReference type="EMBL" id="CM023481">
    <property type="protein sequence ID" value="KAH6944604.1"/>
    <property type="molecule type" value="Genomic_DNA"/>
</dbReference>
<evidence type="ECO:0000313" key="2">
    <source>
        <dbReference type="Proteomes" id="UP000821845"/>
    </source>
</evidence>
<evidence type="ECO:0000313" key="1">
    <source>
        <dbReference type="EMBL" id="KAH6944604.1"/>
    </source>
</evidence>
<comment type="caution">
    <text evidence="1">The sequence shown here is derived from an EMBL/GenBank/DDBJ whole genome shotgun (WGS) entry which is preliminary data.</text>
</comment>
<sequence>MTRRTKTTNGPRYPERSRRNPEAVQDQDLAQGRLVQPNQKGRRGRHALGPGHDRGGETRTPICSPPNYTPRSSTLGPGLQGTRQRAPIIQRTGNSVSADTCPDLTLSLNVRDGHWKSLEENLGSDHFIISLSTTTPKLKHDLGSASMEDWQAYRRYPLFLAPPATADQWAQDIKEAYEASTRKIGLTTENPVVDPHLLHLWDCRRGLTRRWKRQRLNRKLRIRRSGSKRQAEAMRRRKYADENTRSASRRSLKRKRVHGPFLPCQRPPDV</sequence>
<accession>A0ACB7TID1</accession>
<dbReference type="Proteomes" id="UP000821845">
    <property type="component" value="Chromosome 1"/>
</dbReference>
<name>A0ACB7TID1_HYAAI</name>
<proteinExistence type="predicted"/>
<reference evidence="1" key="1">
    <citation type="submission" date="2020-05" db="EMBL/GenBank/DDBJ databases">
        <title>Large-scale comparative analyses of tick genomes elucidate their genetic diversity and vector capacities.</title>
        <authorList>
            <person name="Jia N."/>
            <person name="Wang J."/>
            <person name="Shi W."/>
            <person name="Du L."/>
            <person name="Sun Y."/>
            <person name="Zhan W."/>
            <person name="Jiang J."/>
            <person name="Wang Q."/>
            <person name="Zhang B."/>
            <person name="Ji P."/>
            <person name="Sakyi L.B."/>
            <person name="Cui X."/>
            <person name="Yuan T."/>
            <person name="Jiang B."/>
            <person name="Yang W."/>
            <person name="Lam T.T.-Y."/>
            <person name="Chang Q."/>
            <person name="Ding S."/>
            <person name="Wang X."/>
            <person name="Zhu J."/>
            <person name="Ruan X."/>
            <person name="Zhao L."/>
            <person name="Wei J."/>
            <person name="Que T."/>
            <person name="Du C."/>
            <person name="Cheng J."/>
            <person name="Dai P."/>
            <person name="Han X."/>
            <person name="Huang E."/>
            <person name="Gao Y."/>
            <person name="Liu J."/>
            <person name="Shao H."/>
            <person name="Ye R."/>
            <person name="Li L."/>
            <person name="Wei W."/>
            <person name="Wang X."/>
            <person name="Wang C."/>
            <person name="Yang T."/>
            <person name="Huo Q."/>
            <person name="Li W."/>
            <person name="Guo W."/>
            <person name="Chen H."/>
            <person name="Zhou L."/>
            <person name="Ni X."/>
            <person name="Tian J."/>
            <person name="Zhou Y."/>
            <person name="Sheng Y."/>
            <person name="Liu T."/>
            <person name="Pan Y."/>
            <person name="Xia L."/>
            <person name="Li J."/>
            <person name="Zhao F."/>
            <person name="Cao W."/>
        </authorList>
    </citation>
    <scope>NUCLEOTIDE SEQUENCE</scope>
    <source>
        <strain evidence="1">Hyas-2018</strain>
    </source>
</reference>
<keyword evidence="2" id="KW-1185">Reference proteome</keyword>